<organism evidence="2 3">
    <name type="scientific">Cudoniella acicularis</name>
    <dbReference type="NCBI Taxonomy" id="354080"/>
    <lineage>
        <taxon>Eukaryota</taxon>
        <taxon>Fungi</taxon>
        <taxon>Dikarya</taxon>
        <taxon>Ascomycota</taxon>
        <taxon>Pezizomycotina</taxon>
        <taxon>Leotiomycetes</taxon>
        <taxon>Helotiales</taxon>
        <taxon>Tricladiaceae</taxon>
        <taxon>Cudoniella</taxon>
    </lineage>
</organism>
<dbReference type="EMBL" id="JAAMPI010000337">
    <property type="protein sequence ID" value="KAF4632555.1"/>
    <property type="molecule type" value="Genomic_DNA"/>
</dbReference>
<dbReference type="OrthoDB" id="5358886at2759"/>
<reference evidence="2 3" key="1">
    <citation type="submission" date="2020-03" db="EMBL/GenBank/DDBJ databases">
        <title>Draft Genome Sequence of Cudoniella acicularis.</title>
        <authorList>
            <person name="Buettner E."/>
            <person name="Kellner H."/>
        </authorList>
    </citation>
    <scope>NUCLEOTIDE SEQUENCE [LARGE SCALE GENOMIC DNA]</scope>
    <source>
        <strain evidence="2 3">DSM 108380</strain>
    </source>
</reference>
<evidence type="ECO:0000313" key="2">
    <source>
        <dbReference type="EMBL" id="KAF4632555.1"/>
    </source>
</evidence>
<feature type="chain" id="PRO_5034965073" evidence="1">
    <location>
        <begin position="27"/>
        <end position="323"/>
    </location>
</feature>
<evidence type="ECO:0000256" key="1">
    <source>
        <dbReference type="SAM" id="SignalP"/>
    </source>
</evidence>
<protein>
    <submittedName>
        <fullName evidence="2">Uncharacterized protein</fullName>
    </submittedName>
</protein>
<keyword evidence="1" id="KW-0732">Signal</keyword>
<gene>
    <name evidence="2" type="ORF">G7Y89_g5571</name>
</gene>
<accession>A0A8H4RM90</accession>
<dbReference type="AlphaFoldDB" id="A0A8H4RM90"/>
<keyword evidence="3" id="KW-1185">Reference proteome</keyword>
<proteinExistence type="predicted"/>
<dbReference type="Proteomes" id="UP000566819">
    <property type="component" value="Unassembled WGS sequence"/>
</dbReference>
<comment type="caution">
    <text evidence="2">The sequence shown here is derived from an EMBL/GenBank/DDBJ whole genome shotgun (WGS) entry which is preliminary data.</text>
</comment>
<evidence type="ECO:0000313" key="3">
    <source>
        <dbReference type="Proteomes" id="UP000566819"/>
    </source>
</evidence>
<feature type="signal peptide" evidence="1">
    <location>
        <begin position="1"/>
        <end position="26"/>
    </location>
</feature>
<name>A0A8H4RM90_9HELO</name>
<sequence length="323" mass="36846">MSRRYSVQSILLQIIFLVPFLNLANAYKSPFNTTLVNGADDYCRATPYYLSPATKDYRDLSFTLTCWTHSHENLTLIPSDPKYNNITNDDDRIWIKTTDNCYVAEFSLEYNGTAQEDLPYCGSASERKYEVFLMETKYVSACIDTPDLYVHYDIQDYKENTEIEAICWTGGDAELHDTTWIATTDGCFVHEQTLTELPDKSSMPQCYPRGYDPYGKRDVVPAPLPVLDTSLSRRNEQKANYLINVTISDDWAYCYSEPDSNNSTVITAYPYGESVIVQCLQWGRNVTYPLWGLTQDFCFVVETGFAEGFVEGEQDACVTFGHP</sequence>